<dbReference type="RefSeq" id="WP_110319756.1">
    <property type="nucleotide sequence ID" value="NZ_QJJU01000034.1"/>
</dbReference>
<reference evidence="2" key="1">
    <citation type="submission" date="2018-05" db="EMBL/GenBank/DDBJ databases">
        <authorList>
            <person name="Deangelis K."/>
            <person name="Huntemann M."/>
            <person name="Clum A."/>
            <person name="Pillay M."/>
            <person name="Palaniappan K."/>
            <person name="Varghese N."/>
            <person name="Mikhailova N."/>
            <person name="Stamatis D."/>
            <person name="Reddy T."/>
            <person name="Daum C."/>
            <person name="Shapiro N."/>
            <person name="Ivanova N."/>
            <person name="Kyrpides N."/>
            <person name="Woyke T."/>
        </authorList>
    </citation>
    <scope>NUCLEOTIDE SEQUENCE [LARGE SCALE GENOMIC DNA]</scope>
    <source>
        <strain evidence="2">GAS496</strain>
    </source>
</reference>
<evidence type="ECO:0000313" key="2">
    <source>
        <dbReference type="Proteomes" id="UP000247781"/>
    </source>
</evidence>
<comment type="caution">
    <text evidence="1">The sequence shown here is derived from an EMBL/GenBank/DDBJ whole genome shotgun (WGS) entry which is preliminary data.</text>
</comment>
<dbReference type="EMBL" id="QJJU01000034">
    <property type="protein sequence ID" value="PXX00356.1"/>
    <property type="molecule type" value="Genomic_DNA"/>
</dbReference>
<dbReference type="Proteomes" id="UP000247781">
    <property type="component" value="Unassembled WGS sequence"/>
</dbReference>
<evidence type="ECO:0008006" key="3">
    <source>
        <dbReference type="Google" id="ProtNLM"/>
    </source>
</evidence>
<name>A0A318H738_9MYCO</name>
<dbReference type="InterPro" id="IPR038071">
    <property type="entry name" value="UROD/MetE-like_sf"/>
</dbReference>
<sequence length="372" mass="41103">MEADRGDVMLVGSVAIPEDELDAAGVLGLCGPKLGGHVSMLPDGEVGDRYYWINYIARNVYYSHPDLVTLSRHTYENWKPDPAFGLQDHWKFALRDGITELRFDKLGYADEAKKSYEAFTRLREAGEIAPGTRFQIALPAPESGTRPFVDTAHSFEILFDAYVDVVGREIDDICAAIPHEDLAIQWDICLETASIEGFPFGFAEAELTRHDQNPLTRTANIVAELSTRIPEPVWLGLHLCYGSLGQAEGGAMDGAHFKEIEDLNVCVDIANSCVGAMDRSVQFIHMPVQVSRGFDDAYYAPLKRLAVGDARIYLGLIDMVDGIAGARRRIEIARNSLSDFGIATQCGWGRRPASYQLYDILDLHVEAVAAMS</sequence>
<accession>A0A318H738</accession>
<evidence type="ECO:0000313" key="1">
    <source>
        <dbReference type="EMBL" id="PXX00356.1"/>
    </source>
</evidence>
<proteinExistence type="predicted"/>
<gene>
    <name evidence="1" type="ORF">C8E89_1348</name>
</gene>
<organism evidence="1 2">
    <name type="scientific">Mycolicibacterium moriokaense</name>
    <dbReference type="NCBI Taxonomy" id="39691"/>
    <lineage>
        <taxon>Bacteria</taxon>
        <taxon>Bacillati</taxon>
        <taxon>Actinomycetota</taxon>
        <taxon>Actinomycetes</taxon>
        <taxon>Mycobacteriales</taxon>
        <taxon>Mycobacteriaceae</taxon>
        <taxon>Mycolicibacterium</taxon>
    </lineage>
</organism>
<reference evidence="1 2" key="2">
    <citation type="submission" date="2018-06" db="EMBL/GenBank/DDBJ databases">
        <title>Sequencing of bacterial isolates from soil warming experiment in Harvard Forest, Massachusetts, USA.</title>
        <authorList>
            <person name="Deangelis K.PhD."/>
        </authorList>
    </citation>
    <scope>NUCLEOTIDE SEQUENCE [LARGE SCALE GENOMIC DNA]</scope>
    <source>
        <strain evidence="1 2">GAS496</strain>
    </source>
</reference>
<keyword evidence="2" id="KW-1185">Reference proteome</keyword>
<protein>
    <recommendedName>
        <fullName evidence="3">Methionine synthase</fullName>
    </recommendedName>
</protein>
<dbReference type="AlphaFoldDB" id="A0A318H738"/>
<dbReference type="SUPFAM" id="SSF51726">
    <property type="entry name" value="UROD/MetE-like"/>
    <property type="match status" value="1"/>
</dbReference>
<dbReference type="OrthoDB" id="4504900at2"/>